<dbReference type="Gene3D" id="3.40.50.10190">
    <property type="entry name" value="BRCT domain"/>
    <property type="match status" value="1"/>
</dbReference>
<sequence>MWKAPAVKLSPNEQPLRGCSIVVPENALKNLVRSLIDMYGGIYQDIVDDSTTYVVSSPTSSSEKFQIPKEQKNGFQIVEPGQLVQILCNNGDDRNQDVQHWSPSTRTYGRTKVTTNNSDANMTKEWWAWKMDKA</sequence>
<dbReference type="InterPro" id="IPR001357">
    <property type="entry name" value="BRCT_dom"/>
</dbReference>
<protein>
    <recommendedName>
        <fullName evidence="1">BRCT domain-containing protein</fullName>
    </recommendedName>
</protein>
<comment type="caution">
    <text evidence="2">The sequence shown here is derived from an EMBL/GenBank/DDBJ whole genome shotgun (WGS) entry which is preliminary data.</text>
</comment>
<evidence type="ECO:0000259" key="1">
    <source>
        <dbReference type="PROSITE" id="PS50172"/>
    </source>
</evidence>
<accession>F9GC13</accession>
<reference evidence="2" key="1">
    <citation type="journal article" date="2012" name="Mol. Plant Microbe Interact.">
        <title>A highly conserved effector in Fusarium oxysporum is required for full virulence on Arabidopsis.</title>
        <authorList>
            <person name="Thatcher L.F."/>
            <person name="Gardiner D.M."/>
            <person name="Kazan K."/>
            <person name="Manners J."/>
        </authorList>
    </citation>
    <scope>NUCLEOTIDE SEQUENCE [LARGE SCALE GENOMIC DNA]</scope>
    <source>
        <strain evidence="2">Fo5176</strain>
    </source>
</reference>
<proteinExistence type="predicted"/>
<dbReference type="SUPFAM" id="SSF52113">
    <property type="entry name" value="BRCT domain"/>
    <property type="match status" value="1"/>
</dbReference>
<dbReference type="Pfam" id="PF00533">
    <property type="entry name" value="BRCT"/>
    <property type="match status" value="1"/>
</dbReference>
<dbReference type="STRING" id="660025.F9GC13"/>
<name>F9GC13_FUSOF</name>
<dbReference type="EMBL" id="AFQF01004781">
    <property type="protein sequence ID" value="EGU73293.1"/>
    <property type="molecule type" value="Genomic_DNA"/>
</dbReference>
<evidence type="ECO:0000313" key="2">
    <source>
        <dbReference type="EMBL" id="EGU73293.1"/>
    </source>
</evidence>
<dbReference type="InterPro" id="IPR036420">
    <property type="entry name" value="BRCT_dom_sf"/>
</dbReference>
<feature type="domain" description="BRCT" evidence="1">
    <location>
        <begin position="11"/>
        <end position="87"/>
    </location>
</feature>
<dbReference type="PROSITE" id="PS50172">
    <property type="entry name" value="BRCT"/>
    <property type="match status" value="1"/>
</dbReference>
<gene>
    <name evidence="2" type="ORF">FOXB_16196</name>
</gene>
<dbReference type="AlphaFoldDB" id="F9GC13"/>
<organism evidence="2">
    <name type="scientific">Fusarium oxysporum (strain Fo5176)</name>
    <name type="common">Fusarium vascular wilt</name>
    <dbReference type="NCBI Taxonomy" id="660025"/>
    <lineage>
        <taxon>Eukaryota</taxon>
        <taxon>Fungi</taxon>
        <taxon>Dikarya</taxon>
        <taxon>Ascomycota</taxon>
        <taxon>Pezizomycotina</taxon>
        <taxon>Sordariomycetes</taxon>
        <taxon>Hypocreomycetidae</taxon>
        <taxon>Hypocreales</taxon>
        <taxon>Nectriaceae</taxon>
        <taxon>Fusarium</taxon>
        <taxon>Fusarium oxysporum species complex</taxon>
    </lineage>
</organism>
<dbReference type="CDD" id="cd00027">
    <property type="entry name" value="BRCT"/>
    <property type="match status" value="1"/>
</dbReference>